<dbReference type="OrthoDB" id="9796623at2"/>
<reference evidence="10 12" key="3">
    <citation type="submission" date="2019-07" db="EMBL/GenBank/DDBJ databases">
        <title>Ln-dependent methylotrophs.</title>
        <authorList>
            <person name="Tani A."/>
        </authorList>
    </citation>
    <scope>NUCLEOTIDE SEQUENCE [LARGE SCALE GENOMIC DNA]</scope>
    <source>
        <strain evidence="10 12">SM89A</strain>
    </source>
</reference>
<dbReference type="GO" id="GO:0016705">
    <property type="term" value="F:oxidoreductase activity, acting on paired donors, with incorporation or reduction of molecular oxygen"/>
    <property type="evidence" value="ECO:0007669"/>
    <property type="project" value="InterPro"/>
</dbReference>
<dbReference type="InterPro" id="IPR010971">
    <property type="entry name" value="UbiH/COQ6"/>
</dbReference>
<keyword evidence="9" id="KW-0830">Ubiquinone</keyword>
<dbReference type="GO" id="GO:0071949">
    <property type="term" value="F:FAD binding"/>
    <property type="evidence" value="ECO:0007669"/>
    <property type="project" value="InterPro"/>
</dbReference>
<comment type="cofactor">
    <cofactor evidence="1">
        <name>FAD</name>
        <dbReference type="ChEBI" id="CHEBI:57692"/>
    </cofactor>
</comment>
<dbReference type="GO" id="GO:0006744">
    <property type="term" value="P:ubiquinone biosynthetic process"/>
    <property type="evidence" value="ECO:0007669"/>
    <property type="project" value="UniProtKB-UniPathway"/>
</dbReference>
<dbReference type="InterPro" id="IPR002938">
    <property type="entry name" value="FAD-bd"/>
</dbReference>
<dbReference type="EMBL" id="VJMF01000005">
    <property type="protein sequence ID" value="TRL38145.1"/>
    <property type="molecule type" value="Genomic_DNA"/>
</dbReference>
<dbReference type="GO" id="GO:0004497">
    <property type="term" value="F:monooxygenase activity"/>
    <property type="evidence" value="ECO:0007669"/>
    <property type="project" value="UniProtKB-KW"/>
</dbReference>
<dbReference type="InterPro" id="IPR036188">
    <property type="entry name" value="FAD/NAD-bd_sf"/>
</dbReference>
<dbReference type="Gene3D" id="3.50.50.60">
    <property type="entry name" value="FAD/NAD(P)-binding domain"/>
    <property type="match status" value="2"/>
</dbReference>
<reference evidence="9" key="2">
    <citation type="submission" date="2018-02" db="EMBL/GenBank/DDBJ databases">
        <authorList>
            <person name="Cohen D.B."/>
            <person name="Kent A.D."/>
        </authorList>
    </citation>
    <scope>NUCLEOTIDE SEQUENCE</scope>
    <source>
        <strain evidence="9">DSM 17706</strain>
    </source>
</reference>
<keyword evidence="5" id="KW-0274">FAD</keyword>
<evidence type="ECO:0000313" key="11">
    <source>
        <dbReference type="Proteomes" id="UP000245137"/>
    </source>
</evidence>
<comment type="pathway">
    <text evidence="2">Cofactor biosynthesis; ubiquinone biosynthesis.</text>
</comment>
<dbReference type="Pfam" id="PF01494">
    <property type="entry name" value="FAD_binding_3"/>
    <property type="match status" value="1"/>
</dbReference>
<evidence type="ECO:0000256" key="2">
    <source>
        <dbReference type="ARBA" id="ARBA00004749"/>
    </source>
</evidence>
<dbReference type="Proteomes" id="UP000245137">
    <property type="component" value="Unassembled WGS sequence"/>
</dbReference>
<keyword evidence="4" id="KW-0285">Flavoprotein</keyword>
<evidence type="ECO:0000256" key="6">
    <source>
        <dbReference type="ARBA" id="ARBA00023002"/>
    </source>
</evidence>
<evidence type="ECO:0000256" key="7">
    <source>
        <dbReference type="ARBA" id="ARBA00023033"/>
    </source>
</evidence>
<dbReference type="NCBIfam" id="TIGR01988">
    <property type="entry name" value="Ubi-OHases"/>
    <property type="match status" value="1"/>
</dbReference>
<evidence type="ECO:0000256" key="3">
    <source>
        <dbReference type="ARBA" id="ARBA00005349"/>
    </source>
</evidence>
<dbReference type="PANTHER" id="PTHR43876">
    <property type="entry name" value="UBIQUINONE BIOSYNTHESIS MONOOXYGENASE COQ6, MITOCHONDRIAL"/>
    <property type="match status" value="1"/>
</dbReference>
<gene>
    <name evidence="9" type="ORF">C5689_12040</name>
    <name evidence="10" type="ORF">FM996_01220</name>
</gene>
<comment type="similarity">
    <text evidence="3">Belongs to the UbiH/COQ6 family.</text>
</comment>
<evidence type="ECO:0000313" key="12">
    <source>
        <dbReference type="Proteomes" id="UP000316781"/>
    </source>
</evidence>
<comment type="caution">
    <text evidence="9">The sequence shown here is derived from an EMBL/GenBank/DDBJ whole genome shotgun (WGS) entry which is preliminary data.</text>
</comment>
<dbReference type="UniPathway" id="UPA00232"/>
<dbReference type="PRINTS" id="PR00420">
    <property type="entry name" value="RNGMNOXGNASE"/>
</dbReference>
<sequence length="448" mass="48930">MAETIAGESPAIDTQILVAGAGSTGIAAALAFAKAGWRVTLAGRFPPPLPGRTIALFEASVRFLDSIGVLEKVRAAACPIETIQMIDDTDQLLPVPDLVMRSEEIDLPAFGLNVSNDELTAILLEHARAEQSFEIVESDIADYEFEDDGAAAILADGRRIAADFIVAADGRASRARAAAGIDTKEWTYPQVALTALLRHELPHDNVSTEFHTRSGPFTLVPLPPREGAEHRSSLVWLMSPRDAKRRLAKPRDELQYEMEDYSREKLGSITIESGIGEFRMGGLQVSRLTAPRLALVGETCHVFPPIGAQGLNLSLRDVADLEDCLASVDLRNPKELSRALMRYEMHRRADIGFRTHGVDLLNRSLIIPYLPIDLIRGAGFIAMTALGPLRRAVMREGVAPHLAQPRLMRDEAPKEPRMRGKRPRGPEAIVDAAKGAFAHLRETASRLG</sequence>
<name>A0A2U1SPQ7_METSR</name>
<dbReference type="SUPFAM" id="SSF51905">
    <property type="entry name" value="FAD/NAD(P)-binding domain"/>
    <property type="match status" value="1"/>
</dbReference>
<protein>
    <submittedName>
        <fullName evidence="9">Ubiquinone biosynthesis protein UbiH</fullName>
    </submittedName>
</protein>
<dbReference type="PANTHER" id="PTHR43876:SF7">
    <property type="entry name" value="UBIQUINONE BIOSYNTHESIS MONOOXYGENASE COQ6, MITOCHONDRIAL"/>
    <property type="match status" value="1"/>
</dbReference>
<dbReference type="RefSeq" id="WP_108917521.1">
    <property type="nucleotide sequence ID" value="NZ_BGJY01000011.1"/>
</dbReference>
<dbReference type="Proteomes" id="UP000316781">
    <property type="component" value="Unassembled WGS sequence"/>
</dbReference>
<dbReference type="InterPro" id="IPR051205">
    <property type="entry name" value="UbiH/COQ6_monooxygenase"/>
</dbReference>
<evidence type="ECO:0000313" key="10">
    <source>
        <dbReference type="EMBL" id="TRL38145.1"/>
    </source>
</evidence>
<evidence type="ECO:0000313" key="9">
    <source>
        <dbReference type="EMBL" id="PWB93597.1"/>
    </source>
</evidence>
<keyword evidence="11" id="KW-1185">Reference proteome</keyword>
<keyword evidence="7" id="KW-0503">Monooxygenase</keyword>
<reference evidence="9 11" key="1">
    <citation type="journal article" date="2018" name="Appl. Microbiol. Biotechnol.">
        <title>Co-cultivation of the strictly anaerobic methanogen Methanosarcina barkeri with aerobic methanotrophs in an oxygen-limited membrane bioreactor.</title>
        <authorList>
            <person name="In 't Zandt M.H."/>
            <person name="van den Bosch T.J.M."/>
            <person name="Rijkers R."/>
            <person name="van Kessel M.A.H.J."/>
            <person name="Jetten M.S.M."/>
            <person name="Welte C.U."/>
        </authorList>
    </citation>
    <scope>NUCLEOTIDE SEQUENCE [LARGE SCALE GENOMIC DNA]</scope>
    <source>
        <strain evidence="9 11">DSM 17706</strain>
    </source>
</reference>
<evidence type="ECO:0000256" key="1">
    <source>
        <dbReference type="ARBA" id="ARBA00001974"/>
    </source>
</evidence>
<evidence type="ECO:0000256" key="4">
    <source>
        <dbReference type="ARBA" id="ARBA00022630"/>
    </source>
</evidence>
<dbReference type="EMBL" id="PUIV01000018">
    <property type="protein sequence ID" value="PWB93597.1"/>
    <property type="molecule type" value="Genomic_DNA"/>
</dbReference>
<organism evidence="9 11">
    <name type="scientific">Methylosinus sporium</name>
    <dbReference type="NCBI Taxonomy" id="428"/>
    <lineage>
        <taxon>Bacteria</taxon>
        <taxon>Pseudomonadati</taxon>
        <taxon>Pseudomonadota</taxon>
        <taxon>Alphaproteobacteria</taxon>
        <taxon>Hyphomicrobiales</taxon>
        <taxon>Methylocystaceae</taxon>
        <taxon>Methylosinus</taxon>
    </lineage>
</organism>
<dbReference type="AlphaFoldDB" id="A0A2U1SPQ7"/>
<accession>A0A2U1SPQ7</accession>
<keyword evidence="6" id="KW-0560">Oxidoreductase</keyword>
<evidence type="ECO:0000256" key="5">
    <source>
        <dbReference type="ARBA" id="ARBA00022827"/>
    </source>
</evidence>
<feature type="domain" description="FAD-binding" evidence="8">
    <location>
        <begin position="13"/>
        <end position="328"/>
    </location>
</feature>
<proteinExistence type="inferred from homology"/>
<evidence type="ECO:0000259" key="8">
    <source>
        <dbReference type="Pfam" id="PF01494"/>
    </source>
</evidence>